<evidence type="ECO:0000256" key="4">
    <source>
        <dbReference type="ARBA" id="ARBA00022741"/>
    </source>
</evidence>
<dbReference type="OMA" id="RYIFFIQ"/>
<evidence type="ECO:0000256" key="2">
    <source>
        <dbReference type="ARBA" id="ARBA00022614"/>
    </source>
</evidence>
<dbReference type="Pfam" id="PF18052">
    <property type="entry name" value="Rx_N"/>
    <property type="match status" value="1"/>
</dbReference>
<organism evidence="9 10">
    <name type="scientific">Oryza sativa subsp. indica</name>
    <name type="common">Rice</name>
    <dbReference type="NCBI Taxonomy" id="39946"/>
    <lineage>
        <taxon>Eukaryota</taxon>
        <taxon>Viridiplantae</taxon>
        <taxon>Streptophyta</taxon>
        <taxon>Embryophyta</taxon>
        <taxon>Tracheophyta</taxon>
        <taxon>Spermatophyta</taxon>
        <taxon>Magnoliopsida</taxon>
        <taxon>Liliopsida</taxon>
        <taxon>Poales</taxon>
        <taxon>Poaceae</taxon>
        <taxon>BOP clade</taxon>
        <taxon>Oryzoideae</taxon>
        <taxon>Oryzeae</taxon>
        <taxon>Oryzinae</taxon>
        <taxon>Oryza</taxon>
        <taxon>Oryza sativa</taxon>
    </lineage>
</organism>
<evidence type="ECO:0000313" key="10">
    <source>
        <dbReference type="Proteomes" id="UP000007015"/>
    </source>
</evidence>
<sequence length="270" mass="31187">MAGAAVSASSGAMNSVIAKLASLLTDEYTHLKGVKSGIRWLRDELGSMNAVLQRLGDMDDDQIDVQTKEWRNKVRELSYDIEDCIDRFLQNHSSGDANANLLQKGVRKMKKLWENHQIGDEIKQLKERVIEEKERHERYKIADRLMVAPQHVRLDPRVPALYEQAKNLVGIDKPREQIIGWIKSEEKQLKVVSIFGTGGLGKTTLAMEVYHKIDESFDCRAMVSVSRTPDIKKLLRDILFQINEREYEKSNDWEMEQLIPKLRKNLEDKR</sequence>
<dbReference type="Gene3D" id="1.20.5.4130">
    <property type="match status" value="1"/>
</dbReference>
<feature type="coiled-coil region" evidence="6">
    <location>
        <begin position="115"/>
        <end position="142"/>
    </location>
</feature>
<evidence type="ECO:0000256" key="3">
    <source>
        <dbReference type="ARBA" id="ARBA00022737"/>
    </source>
</evidence>
<evidence type="ECO:0000256" key="5">
    <source>
        <dbReference type="ARBA" id="ARBA00022821"/>
    </source>
</evidence>
<dbReference type="AlphaFoldDB" id="A2X3C6"/>
<dbReference type="STRING" id="39946.A2X3C6"/>
<dbReference type="HOGENOM" id="CLU_000837_29_0_1"/>
<feature type="domain" description="Disease resistance N-terminal" evidence="8">
    <location>
        <begin position="12"/>
        <end position="96"/>
    </location>
</feature>
<reference evidence="9 10" key="1">
    <citation type="journal article" date="2005" name="PLoS Biol.">
        <title>The genomes of Oryza sativa: a history of duplications.</title>
        <authorList>
            <person name="Yu J."/>
            <person name="Wang J."/>
            <person name="Lin W."/>
            <person name="Li S."/>
            <person name="Li H."/>
            <person name="Zhou J."/>
            <person name="Ni P."/>
            <person name="Dong W."/>
            <person name="Hu S."/>
            <person name="Zeng C."/>
            <person name="Zhang J."/>
            <person name="Zhang Y."/>
            <person name="Li R."/>
            <person name="Xu Z."/>
            <person name="Li S."/>
            <person name="Li X."/>
            <person name="Zheng H."/>
            <person name="Cong L."/>
            <person name="Lin L."/>
            <person name="Yin J."/>
            <person name="Geng J."/>
            <person name="Li G."/>
            <person name="Shi J."/>
            <person name="Liu J."/>
            <person name="Lv H."/>
            <person name="Li J."/>
            <person name="Wang J."/>
            <person name="Deng Y."/>
            <person name="Ran L."/>
            <person name="Shi X."/>
            <person name="Wang X."/>
            <person name="Wu Q."/>
            <person name="Li C."/>
            <person name="Ren X."/>
            <person name="Wang J."/>
            <person name="Wang X."/>
            <person name="Li D."/>
            <person name="Liu D."/>
            <person name="Zhang X."/>
            <person name="Ji Z."/>
            <person name="Zhao W."/>
            <person name="Sun Y."/>
            <person name="Zhang Z."/>
            <person name="Bao J."/>
            <person name="Han Y."/>
            <person name="Dong L."/>
            <person name="Ji J."/>
            <person name="Chen P."/>
            <person name="Wu S."/>
            <person name="Liu J."/>
            <person name="Xiao Y."/>
            <person name="Bu D."/>
            <person name="Tan J."/>
            <person name="Yang L."/>
            <person name="Ye C."/>
            <person name="Zhang J."/>
            <person name="Xu J."/>
            <person name="Zhou Y."/>
            <person name="Yu Y."/>
            <person name="Zhang B."/>
            <person name="Zhuang S."/>
            <person name="Wei H."/>
            <person name="Liu B."/>
            <person name="Lei M."/>
            <person name="Yu H."/>
            <person name="Li Y."/>
            <person name="Xu H."/>
            <person name="Wei S."/>
            <person name="He X."/>
            <person name="Fang L."/>
            <person name="Zhang Z."/>
            <person name="Zhang Y."/>
            <person name="Huang X."/>
            <person name="Su Z."/>
            <person name="Tong W."/>
            <person name="Li J."/>
            <person name="Tong Z."/>
            <person name="Li S."/>
            <person name="Ye J."/>
            <person name="Wang L."/>
            <person name="Fang L."/>
            <person name="Lei T."/>
            <person name="Chen C."/>
            <person name="Chen H."/>
            <person name="Xu Z."/>
            <person name="Li H."/>
            <person name="Huang H."/>
            <person name="Zhang F."/>
            <person name="Xu H."/>
            <person name="Li N."/>
            <person name="Zhao C."/>
            <person name="Li S."/>
            <person name="Dong L."/>
            <person name="Huang Y."/>
            <person name="Li L."/>
            <person name="Xi Y."/>
            <person name="Qi Q."/>
            <person name="Li W."/>
            <person name="Zhang B."/>
            <person name="Hu W."/>
            <person name="Zhang Y."/>
            <person name="Tian X."/>
            <person name="Jiao Y."/>
            <person name="Liang X."/>
            <person name="Jin J."/>
            <person name="Gao L."/>
            <person name="Zheng W."/>
            <person name="Hao B."/>
            <person name="Liu S."/>
            <person name="Wang W."/>
            <person name="Yuan L."/>
            <person name="Cao M."/>
            <person name="McDermott J."/>
            <person name="Samudrala R."/>
            <person name="Wang J."/>
            <person name="Wong G.K."/>
            <person name="Yang H."/>
        </authorList>
    </citation>
    <scope>NUCLEOTIDE SEQUENCE [LARGE SCALE GENOMIC DNA]</scope>
    <source>
        <strain evidence="10">cv. 93-11</strain>
    </source>
</reference>
<dbReference type="Proteomes" id="UP000007015">
    <property type="component" value="Chromosome 2"/>
</dbReference>
<keyword evidence="5" id="KW-0611">Plant defense</keyword>
<name>A2X3C6_ORYSI</name>
<dbReference type="InterPro" id="IPR002182">
    <property type="entry name" value="NB-ARC"/>
</dbReference>
<dbReference type="Pfam" id="PF00931">
    <property type="entry name" value="NB-ARC"/>
    <property type="match status" value="1"/>
</dbReference>
<dbReference type="GO" id="GO:0043531">
    <property type="term" value="F:ADP binding"/>
    <property type="evidence" value="ECO:0007669"/>
    <property type="project" value="InterPro"/>
</dbReference>
<dbReference type="CDD" id="cd14798">
    <property type="entry name" value="RX-CC_like"/>
    <property type="match status" value="1"/>
</dbReference>
<feature type="domain" description="NB-ARC" evidence="7">
    <location>
        <begin position="173"/>
        <end position="270"/>
    </location>
</feature>
<dbReference type="PANTHER" id="PTHR19338:SF65">
    <property type="entry name" value="OS06G0163900 PROTEIN"/>
    <property type="match status" value="1"/>
</dbReference>
<evidence type="ECO:0000313" key="9">
    <source>
        <dbReference type="EMBL" id="EAY85336.1"/>
    </source>
</evidence>
<protein>
    <submittedName>
        <fullName evidence="9">Uncharacterized protein</fullName>
    </submittedName>
</protein>
<evidence type="ECO:0000256" key="1">
    <source>
        <dbReference type="ARBA" id="ARBA00008894"/>
    </source>
</evidence>
<keyword evidence="10" id="KW-1185">Reference proteome</keyword>
<dbReference type="InterPro" id="IPR027417">
    <property type="entry name" value="P-loop_NTPase"/>
</dbReference>
<keyword evidence="4" id="KW-0547">Nucleotide-binding</keyword>
<keyword evidence="6" id="KW-0175">Coiled coil</keyword>
<evidence type="ECO:0000256" key="6">
    <source>
        <dbReference type="SAM" id="Coils"/>
    </source>
</evidence>
<keyword evidence="3" id="KW-0677">Repeat</keyword>
<gene>
    <name evidence="9" type="ORF">OsI_06714</name>
</gene>
<keyword evidence="2" id="KW-0433">Leucine-rich repeat</keyword>
<proteinExistence type="inferred from homology"/>
<accession>A2X3C6</accession>
<dbReference type="EMBL" id="CM000127">
    <property type="protein sequence ID" value="EAY85336.1"/>
    <property type="molecule type" value="Genomic_DNA"/>
</dbReference>
<dbReference type="GO" id="GO:0006952">
    <property type="term" value="P:defense response"/>
    <property type="evidence" value="ECO:0007669"/>
    <property type="project" value="UniProtKB-KW"/>
</dbReference>
<dbReference type="InterPro" id="IPR041118">
    <property type="entry name" value="Rx_N"/>
</dbReference>
<dbReference type="Gramene" id="BGIOSGA006715-TA">
    <property type="protein sequence ID" value="BGIOSGA006715-PA"/>
    <property type="gene ID" value="BGIOSGA006715"/>
</dbReference>
<comment type="similarity">
    <text evidence="1">Belongs to the disease resistance NB-LRR family.</text>
</comment>
<dbReference type="PANTHER" id="PTHR19338">
    <property type="entry name" value="TRANSLOCASE OF INNER MITOCHONDRIAL MEMBRANE 13 HOMOLOG"/>
    <property type="match status" value="1"/>
</dbReference>
<dbReference type="SUPFAM" id="SSF52540">
    <property type="entry name" value="P-loop containing nucleoside triphosphate hydrolases"/>
    <property type="match status" value="1"/>
</dbReference>
<evidence type="ECO:0000259" key="8">
    <source>
        <dbReference type="Pfam" id="PF18052"/>
    </source>
</evidence>
<dbReference type="InterPro" id="IPR038005">
    <property type="entry name" value="RX-like_CC"/>
</dbReference>
<evidence type="ECO:0000259" key="7">
    <source>
        <dbReference type="Pfam" id="PF00931"/>
    </source>
</evidence>
<dbReference type="Gene3D" id="3.40.50.300">
    <property type="entry name" value="P-loop containing nucleotide triphosphate hydrolases"/>
    <property type="match status" value="1"/>
</dbReference>